<sequence length="69" mass="7768">MKNSRKALSDAQLMICMLNRVNVAIWFTGEAEDKPDYVGLIEHVDEHAIKTAAADYYVRSQIVVSLART</sequence>
<proteinExistence type="predicted"/>
<evidence type="ECO:0000313" key="2">
    <source>
        <dbReference type="Proteomes" id="UP000272528"/>
    </source>
</evidence>
<organism evidence="1 2">
    <name type="scientific">Paenibacillus albus</name>
    <dbReference type="NCBI Taxonomy" id="2495582"/>
    <lineage>
        <taxon>Bacteria</taxon>
        <taxon>Bacillati</taxon>
        <taxon>Bacillota</taxon>
        <taxon>Bacilli</taxon>
        <taxon>Bacillales</taxon>
        <taxon>Paenibacillaceae</taxon>
        <taxon>Paenibacillus</taxon>
    </lineage>
</organism>
<dbReference type="EMBL" id="CP034437">
    <property type="protein sequence ID" value="AZN40399.1"/>
    <property type="molecule type" value="Genomic_DNA"/>
</dbReference>
<name>A0A3S9A3V6_9BACL</name>
<dbReference type="KEGG" id="palb:EJC50_12625"/>
<reference evidence="2" key="1">
    <citation type="submission" date="2018-12" db="EMBL/GenBank/DDBJ databases">
        <title>Genome sequence of Peanibacillus sp.</title>
        <authorList>
            <person name="Subramani G."/>
            <person name="Srinivasan S."/>
            <person name="Kim M.K."/>
        </authorList>
    </citation>
    <scope>NUCLEOTIDE SEQUENCE [LARGE SCALE GENOMIC DNA]</scope>
    <source>
        <strain evidence="2">18JY67-1</strain>
    </source>
</reference>
<dbReference type="Proteomes" id="UP000272528">
    <property type="component" value="Chromosome"/>
</dbReference>
<dbReference type="AlphaFoldDB" id="A0A3S9A3V6"/>
<protein>
    <submittedName>
        <fullName evidence="1">Uncharacterized protein</fullName>
    </submittedName>
</protein>
<accession>A0A3S9A3V6</accession>
<dbReference type="RefSeq" id="WP_126015630.1">
    <property type="nucleotide sequence ID" value="NZ_CP034437.1"/>
</dbReference>
<gene>
    <name evidence="1" type="ORF">EJC50_12625</name>
</gene>
<keyword evidence="2" id="KW-1185">Reference proteome</keyword>
<evidence type="ECO:0000313" key="1">
    <source>
        <dbReference type="EMBL" id="AZN40399.1"/>
    </source>
</evidence>